<dbReference type="GO" id="GO:0003677">
    <property type="term" value="F:DNA binding"/>
    <property type="evidence" value="ECO:0007669"/>
    <property type="project" value="UniProtKB-KW"/>
</dbReference>
<dbReference type="InterPro" id="IPR002577">
    <property type="entry name" value="HTH_HxlR"/>
</dbReference>
<accession>A0A0G3X9Z3</accession>
<dbReference type="InterPro" id="IPR011991">
    <property type="entry name" value="ArsR-like_HTH"/>
</dbReference>
<evidence type="ECO:0000256" key="1">
    <source>
        <dbReference type="ARBA" id="ARBA00023015"/>
    </source>
</evidence>
<dbReference type="InterPro" id="IPR036388">
    <property type="entry name" value="WH-like_DNA-bd_sf"/>
</dbReference>
<dbReference type="STRING" id="543877.AM2010_1093"/>
<feature type="domain" description="HTH hxlR-type" evidence="4">
    <location>
        <begin position="22"/>
        <end position="120"/>
    </location>
</feature>
<sequence length="231" mass="24926">MKLQVETKKEASPHGKWYQDACGTAFAMELVGERWSLLIVRELMLGALRFSDIRASLPGISAKVLTERLASLEEARVLEKRQLPPPGKMQVYELTEWGYAAEPLIQEAGRWAAQSSAHDPSLPLSAVSLMISMRTMVNKAQVGTVRGTIGFAIGEEGFVAQPADGTLPIARADPSGADTLFRAPNASILAGGLYAGIPWAELERNAGLIIEGDRALALRYADLFALPPKLA</sequence>
<dbReference type="EMBL" id="CP011805">
    <property type="protein sequence ID" value="AKM07168.1"/>
    <property type="molecule type" value="Genomic_DNA"/>
</dbReference>
<dbReference type="RefSeq" id="WP_047806219.1">
    <property type="nucleotide sequence ID" value="NZ_CP011805.1"/>
</dbReference>
<dbReference type="PANTHER" id="PTHR33204">
    <property type="entry name" value="TRANSCRIPTIONAL REGULATOR, MARR FAMILY"/>
    <property type="match status" value="1"/>
</dbReference>
<organism evidence="5 6">
    <name type="scientific">Pelagerythrobacter marensis</name>
    <dbReference type="NCBI Taxonomy" id="543877"/>
    <lineage>
        <taxon>Bacteria</taxon>
        <taxon>Pseudomonadati</taxon>
        <taxon>Pseudomonadota</taxon>
        <taxon>Alphaproteobacteria</taxon>
        <taxon>Sphingomonadales</taxon>
        <taxon>Erythrobacteraceae</taxon>
        <taxon>Pelagerythrobacter</taxon>
    </lineage>
</organism>
<dbReference type="PANTHER" id="PTHR33204:SF18">
    <property type="entry name" value="TRANSCRIPTIONAL REGULATORY PROTEIN"/>
    <property type="match status" value="1"/>
</dbReference>
<dbReference type="PATRIC" id="fig|543877.4.peg.1109"/>
<dbReference type="PROSITE" id="PS51118">
    <property type="entry name" value="HTH_HXLR"/>
    <property type="match status" value="1"/>
</dbReference>
<protein>
    <submittedName>
        <fullName evidence="5">Putative HxlR family transcriptional regulator</fullName>
    </submittedName>
</protein>
<keyword evidence="3" id="KW-0804">Transcription</keyword>
<keyword evidence="6" id="KW-1185">Reference proteome</keyword>
<evidence type="ECO:0000256" key="2">
    <source>
        <dbReference type="ARBA" id="ARBA00023125"/>
    </source>
</evidence>
<dbReference type="Gene3D" id="1.10.10.10">
    <property type="entry name" value="Winged helix-like DNA-binding domain superfamily/Winged helix DNA-binding domain"/>
    <property type="match status" value="1"/>
</dbReference>
<dbReference type="Pfam" id="PF01638">
    <property type="entry name" value="HxlR"/>
    <property type="match status" value="1"/>
</dbReference>
<reference evidence="5 6" key="1">
    <citation type="submission" date="2015-06" db="EMBL/GenBank/DDBJ databases">
        <authorList>
            <person name="Kim K.M."/>
        </authorList>
    </citation>
    <scope>NUCLEOTIDE SEQUENCE [LARGE SCALE GENOMIC DNA]</scope>
    <source>
        <strain evidence="5 6">KCTC 22370</strain>
    </source>
</reference>
<dbReference type="AlphaFoldDB" id="A0A0G3X9Z3"/>
<evidence type="ECO:0000313" key="6">
    <source>
        <dbReference type="Proteomes" id="UP000037643"/>
    </source>
</evidence>
<dbReference type="CDD" id="cd00090">
    <property type="entry name" value="HTH_ARSR"/>
    <property type="match status" value="1"/>
</dbReference>
<dbReference type="InterPro" id="IPR036390">
    <property type="entry name" value="WH_DNA-bd_sf"/>
</dbReference>
<keyword evidence="1" id="KW-0805">Transcription regulation</keyword>
<dbReference type="KEGG" id="amx:AM2010_1093"/>
<dbReference type="SUPFAM" id="SSF46785">
    <property type="entry name" value="Winged helix' DNA-binding domain"/>
    <property type="match status" value="1"/>
</dbReference>
<proteinExistence type="predicted"/>
<evidence type="ECO:0000256" key="3">
    <source>
        <dbReference type="ARBA" id="ARBA00023163"/>
    </source>
</evidence>
<dbReference type="Proteomes" id="UP000037643">
    <property type="component" value="Chromosome"/>
</dbReference>
<name>A0A0G3X9Z3_9SPHN</name>
<evidence type="ECO:0000259" key="4">
    <source>
        <dbReference type="PROSITE" id="PS51118"/>
    </source>
</evidence>
<dbReference type="GO" id="GO:0006355">
    <property type="term" value="P:regulation of DNA-templated transcription"/>
    <property type="evidence" value="ECO:0007669"/>
    <property type="project" value="UniProtKB-ARBA"/>
</dbReference>
<evidence type="ECO:0000313" key="5">
    <source>
        <dbReference type="EMBL" id="AKM07168.1"/>
    </source>
</evidence>
<keyword evidence="2" id="KW-0238">DNA-binding</keyword>
<gene>
    <name evidence="5" type="ORF">AM2010_1093</name>
</gene>